<dbReference type="Gene3D" id="3.40.50.2300">
    <property type="match status" value="2"/>
</dbReference>
<reference evidence="6 7" key="1">
    <citation type="submission" date="2014-11" db="EMBL/GenBank/DDBJ databases">
        <authorList>
            <person name="Urmite Genomes Urmite Genomes"/>
        </authorList>
    </citation>
    <scope>NUCLEOTIDE SEQUENCE [LARGE SCALE GENOMIC DNA]</scope>
    <source>
        <strain evidence="6 7">Oc5</strain>
    </source>
</reference>
<evidence type="ECO:0000313" key="6">
    <source>
        <dbReference type="EMBL" id="CEI82136.1"/>
    </source>
</evidence>
<dbReference type="EMBL" id="CDGG01000001">
    <property type="protein sequence ID" value="CEI82136.1"/>
    <property type="molecule type" value="Genomic_DNA"/>
</dbReference>
<evidence type="ECO:0000256" key="4">
    <source>
        <dbReference type="SAM" id="SignalP"/>
    </source>
</evidence>
<evidence type="ECO:0000313" key="7">
    <source>
        <dbReference type="Proteomes" id="UP000040453"/>
    </source>
</evidence>
<feature type="domain" description="Periplasmic binding protein" evidence="5">
    <location>
        <begin position="44"/>
        <end position="292"/>
    </location>
</feature>
<dbReference type="GO" id="GO:0030246">
    <property type="term" value="F:carbohydrate binding"/>
    <property type="evidence" value="ECO:0007669"/>
    <property type="project" value="UniProtKB-ARBA"/>
</dbReference>
<keyword evidence="7" id="KW-1185">Reference proteome</keyword>
<evidence type="ECO:0000256" key="1">
    <source>
        <dbReference type="ARBA" id="ARBA00004196"/>
    </source>
</evidence>
<dbReference type="PROSITE" id="PS51257">
    <property type="entry name" value="PROKAR_LIPOPROTEIN"/>
    <property type="match status" value="1"/>
</dbReference>
<evidence type="ECO:0000256" key="2">
    <source>
        <dbReference type="ARBA" id="ARBA00007639"/>
    </source>
</evidence>
<proteinExistence type="inferred from homology"/>
<keyword evidence="3 4" id="KW-0732">Signal</keyword>
<evidence type="ECO:0000259" key="5">
    <source>
        <dbReference type="Pfam" id="PF13407"/>
    </source>
</evidence>
<accession>A0A0A1MT23</accession>
<dbReference type="SUPFAM" id="SSF53822">
    <property type="entry name" value="Periplasmic binding protein-like I"/>
    <property type="match status" value="1"/>
</dbReference>
<gene>
    <name evidence="6" type="primary">rbsB_3</name>
    <name evidence="6" type="ORF">BN997_01994</name>
</gene>
<dbReference type="GO" id="GO:0030313">
    <property type="term" value="C:cell envelope"/>
    <property type="evidence" value="ECO:0007669"/>
    <property type="project" value="UniProtKB-SubCell"/>
</dbReference>
<comment type="similarity">
    <text evidence="2">Belongs to the bacterial solute-binding protein 2 family.</text>
</comment>
<name>A0A0A1MT23_9BACI</name>
<dbReference type="CDD" id="cd01536">
    <property type="entry name" value="PBP1_ABC_sugar_binding-like"/>
    <property type="match status" value="1"/>
</dbReference>
<dbReference type="PANTHER" id="PTHR46847">
    <property type="entry name" value="D-ALLOSE-BINDING PERIPLASMIC PROTEIN-RELATED"/>
    <property type="match status" value="1"/>
</dbReference>
<feature type="chain" id="PRO_5039254069" evidence="4">
    <location>
        <begin position="18"/>
        <end position="322"/>
    </location>
</feature>
<comment type="subcellular location">
    <subcellularLocation>
        <location evidence="1">Cell envelope</location>
    </subcellularLocation>
</comment>
<dbReference type="RefSeq" id="WP_052484969.1">
    <property type="nucleotide sequence ID" value="NZ_CDGG01000001.1"/>
</dbReference>
<dbReference type="Pfam" id="PF13407">
    <property type="entry name" value="Peripla_BP_4"/>
    <property type="match status" value="1"/>
</dbReference>
<feature type="signal peptide" evidence="4">
    <location>
        <begin position="1"/>
        <end position="17"/>
    </location>
</feature>
<dbReference type="PANTHER" id="PTHR46847:SF1">
    <property type="entry name" value="D-ALLOSE-BINDING PERIPLASMIC PROTEIN-RELATED"/>
    <property type="match status" value="1"/>
</dbReference>
<organism evidence="6 7">
    <name type="scientific">Oceanobacillus oncorhynchi</name>
    <dbReference type="NCBI Taxonomy" id="545501"/>
    <lineage>
        <taxon>Bacteria</taxon>
        <taxon>Bacillati</taxon>
        <taxon>Bacillota</taxon>
        <taxon>Bacilli</taxon>
        <taxon>Bacillales</taxon>
        <taxon>Bacillaceae</taxon>
        <taxon>Oceanobacillus</taxon>
    </lineage>
</organism>
<protein>
    <submittedName>
        <fullName evidence="6">D-ribose-binding periplasmic protein</fullName>
    </submittedName>
</protein>
<dbReference type="InterPro" id="IPR028082">
    <property type="entry name" value="Peripla_BP_I"/>
</dbReference>
<dbReference type="OrthoDB" id="9814427at2"/>
<dbReference type="InterPro" id="IPR025997">
    <property type="entry name" value="SBP_2_dom"/>
</dbReference>
<evidence type="ECO:0000256" key="3">
    <source>
        <dbReference type="ARBA" id="ARBA00022729"/>
    </source>
</evidence>
<dbReference type="Proteomes" id="UP000040453">
    <property type="component" value="Unassembled WGS sequence"/>
</dbReference>
<sequence length="322" mass="34722">MKRIVFFIIASLLLFLAACTNESSGEVSNGSGNESYKMASVYMTLSSDYWQLHKAGAEAAADDLGISLDVLGPAEETMFEEQVKIVEDQLSAGADALVVAPSLPEAMLPALQQASNQDVPVVLADADIEEFTDKVTFVGVENYEAGKLAGEYISEQLEDGDTVAIIRGQLGAKVHDDRTNGFQDALEEKDIEIVVQDGQSDRVRAVNITEDFLTNDLDIKAIFATNDEMALGAHQGLDNNARTDIPVIGFDGTPDALQAIVDGKLNADVAYDPYQMGYTSIESAYKALEGEEVDDEIFAEVNVVTSETAEEEVEKINGYLGN</sequence>
<dbReference type="STRING" id="545501.BN997_01994"/>
<dbReference type="AlphaFoldDB" id="A0A0A1MT23"/>